<comment type="caution">
    <text evidence="2">The sequence shown here is derived from an EMBL/GenBank/DDBJ whole genome shotgun (WGS) entry which is preliminary data.</text>
</comment>
<sequence length="673" mass="75417">MQVVSTGTECELREAASIAREREVRNLKKAHWGLSLAYKYGRRLLNQDKFPEGNSPKEEWSSLQNILKQVLQNLDQQPWNSTENTAIRKKEQELMKSPIRKAQESVKSTSLLDTSMEDSDSDVLPRPQNGTEVKASRTGIRKKMQKSIKSPSIRKTRELTKMTSILDTSMEDSDIDILPSLQSSTEVTAPCTENTRIQRKMQQPIKSPIRKTQKPIKSASLLDTSMEDSDSEVLPSLQNGVEKTISHTVDTGIRKKTQDVSKSLSILDTSLEDSDEEPSLRPLASTAGHSFDVNLKGTEELPMVTSLKRDHSNSYAGTSKETSPINSYHLDEELRAILQKMRPHKKLEDIDTSLSGGQSPLPETGMPVPAMKQDFLGSLSDSEEEEKDEETEMHEQDKAGMCVIPRILTTQISEEFVARSHKGSSLLDDLDISTDTIDQEREDEKEEKDNQTQVPLPHFQSSQSFSFDMEECHPLPSPQTLASMSGEISKEQHTHCQSQSVDGDDNSMCGHQGDVPKVQNKVLLKEMRHLFGAVDDTTTISGRETEDSDHQSVGSAGKNDVLSMSGGAIHTELCQEGQASPDIQITENKLVEDIVNGSRSTAAQKEMNKEKEERSTEIEEENNGAALEGKNRQQKLLKQEAKRFVEDSQKLQKKAQKQRKTESQWKKKKEPHH</sequence>
<feature type="region of interest" description="Disordered" evidence="1">
    <location>
        <begin position="538"/>
        <end position="563"/>
    </location>
</feature>
<feature type="compositionally biased region" description="Basic and acidic residues" evidence="1">
    <location>
        <begin position="606"/>
        <end position="617"/>
    </location>
</feature>
<accession>A0AAW0UQ04</accession>
<name>A0AAW0UQ04_SCYPA</name>
<feature type="region of interest" description="Disordered" evidence="1">
    <location>
        <begin position="596"/>
        <end position="673"/>
    </location>
</feature>
<feature type="region of interest" description="Disordered" evidence="1">
    <location>
        <begin position="94"/>
        <end position="151"/>
    </location>
</feature>
<dbReference type="AlphaFoldDB" id="A0AAW0UQ04"/>
<gene>
    <name evidence="2" type="ORF">O3P69_002802</name>
</gene>
<organism evidence="2 3">
    <name type="scientific">Scylla paramamosain</name>
    <name type="common">Mud crab</name>
    <dbReference type="NCBI Taxonomy" id="85552"/>
    <lineage>
        <taxon>Eukaryota</taxon>
        <taxon>Metazoa</taxon>
        <taxon>Ecdysozoa</taxon>
        <taxon>Arthropoda</taxon>
        <taxon>Crustacea</taxon>
        <taxon>Multicrustacea</taxon>
        <taxon>Malacostraca</taxon>
        <taxon>Eumalacostraca</taxon>
        <taxon>Eucarida</taxon>
        <taxon>Decapoda</taxon>
        <taxon>Pleocyemata</taxon>
        <taxon>Brachyura</taxon>
        <taxon>Eubrachyura</taxon>
        <taxon>Portunoidea</taxon>
        <taxon>Portunidae</taxon>
        <taxon>Portuninae</taxon>
        <taxon>Scylla</taxon>
    </lineage>
</organism>
<evidence type="ECO:0000256" key="1">
    <source>
        <dbReference type="SAM" id="MobiDB-lite"/>
    </source>
</evidence>
<dbReference type="Proteomes" id="UP001487740">
    <property type="component" value="Unassembled WGS sequence"/>
</dbReference>
<reference evidence="2 3" key="1">
    <citation type="submission" date="2023-03" db="EMBL/GenBank/DDBJ databases">
        <title>High-quality genome of Scylla paramamosain provides insights in environmental adaptation.</title>
        <authorList>
            <person name="Zhang L."/>
        </authorList>
    </citation>
    <scope>NUCLEOTIDE SEQUENCE [LARGE SCALE GENOMIC DNA]</scope>
    <source>
        <strain evidence="2">LZ_2023a</strain>
        <tissue evidence="2">Muscle</tissue>
    </source>
</reference>
<keyword evidence="3" id="KW-1185">Reference proteome</keyword>
<evidence type="ECO:0000313" key="2">
    <source>
        <dbReference type="EMBL" id="KAK8401288.1"/>
    </source>
</evidence>
<protein>
    <submittedName>
        <fullName evidence="2">Uncharacterized protein</fullName>
    </submittedName>
</protein>
<dbReference type="EMBL" id="JARAKH010000009">
    <property type="protein sequence ID" value="KAK8401288.1"/>
    <property type="molecule type" value="Genomic_DNA"/>
</dbReference>
<evidence type="ECO:0000313" key="3">
    <source>
        <dbReference type="Proteomes" id="UP001487740"/>
    </source>
</evidence>
<proteinExistence type="predicted"/>
<feature type="compositionally biased region" description="Basic and acidic residues" evidence="1">
    <location>
        <begin position="637"/>
        <end position="650"/>
    </location>
</feature>